<dbReference type="Proteomes" id="UP001449657">
    <property type="component" value="Chromosome"/>
</dbReference>
<keyword evidence="2" id="KW-1185">Reference proteome</keyword>
<sequence>MTDLRNIILQVALLLSVFLLPGVASAQQYYGRVCFLGDDTAAVEYPCMALPPTVQDSLAENTMQQLLRPLGLRGKILLRGCDEVRNFASLISARDNTRYVLYSKTAFDSAVDVRHKNWDKMAVYLHELGHHLNGNTSGADDGQKLQNELDADYFSGYNMARLKAPLPESQKYLTMVPNPPCEDEELYSHPCLEARTLAVTRGWYGGKDLADFYVESGYGELSGTGRMDDLERGIQKPFFTYSHCVRSGDPCKCIVLLNGVRMLIDYSHQQCFLDADFSDSGCGTCGHGAMDTTLTARGTFRGPWELMPDEKLWIDFGFWPLSETLIFTGKIDRGGSITGYLVIPGNQRGWGLPPEDDTNVASFVLKGKPVVIVVK</sequence>
<dbReference type="RefSeq" id="WP_341838871.1">
    <property type="nucleotide sequence ID" value="NZ_CP149792.1"/>
</dbReference>
<evidence type="ECO:0000313" key="2">
    <source>
        <dbReference type="Proteomes" id="UP001449657"/>
    </source>
</evidence>
<accession>A0ABZ2YYG4</accession>
<protein>
    <submittedName>
        <fullName evidence="1">Uncharacterized protein</fullName>
    </submittedName>
</protein>
<dbReference type="EMBL" id="CP150096">
    <property type="protein sequence ID" value="WZN44077.1"/>
    <property type="molecule type" value="Genomic_DNA"/>
</dbReference>
<name>A0ABZ2YYG4_9BACT</name>
<organism evidence="1 2">
    <name type="scientific">Chitinophaga caseinilytica</name>
    <dbReference type="NCBI Taxonomy" id="2267521"/>
    <lineage>
        <taxon>Bacteria</taxon>
        <taxon>Pseudomonadati</taxon>
        <taxon>Bacteroidota</taxon>
        <taxon>Chitinophagia</taxon>
        <taxon>Chitinophagales</taxon>
        <taxon>Chitinophagaceae</taxon>
        <taxon>Chitinophaga</taxon>
    </lineage>
</organism>
<proteinExistence type="predicted"/>
<gene>
    <name evidence="1" type="ORF">WJU22_14335</name>
</gene>
<evidence type="ECO:0000313" key="1">
    <source>
        <dbReference type="EMBL" id="WZN44077.1"/>
    </source>
</evidence>
<reference evidence="1 2" key="1">
    <citation type="submission" date="2024-03" db="EMBL/GenBank/DDBJ databases">
        <title>Chitinophaga caseinilytica sp. nov., a casein hydrolysing bacterium isolated from forest soil.</title>
        <authorList>
            <person name="Lee D.S."/>
            <person name="Han D.M."/>
            <person name="Baek J.H."/>
            <person name="Choi D.G."/>
            <person name="Jeon J.H."/>
            <person name="Jeon C.O."/>
        </authorList>
    </citation>
    <scope>NUCLEOTIDE SEQUENCE [LARGE SCALE GENOMIC DNA]</scope>
    <source>
        <strain evidence="1 2">KACC 19118</strain>
    </source>
</reference>